<sequence length="140" mass="14439">MQSQDVPVEGGTAADRDATHGGCRLARRVGILTTGSAVLSQPVTAQRAICQEALSIPPGLIEGAIVLLVGVGISIAVIVYLATALLGMVEIGPVGRQQVDQHKRVAYRSAALLIIGGPLLVVVGRLLKLPSTGCINLIPF</sequence>
<reference evidence="2 3" key="1">
    <citation type="journal article" date="2019" name="Int. J. Syst. Evol. Microbiol.">
        <title>The Global Catalogue of Microorganisms (GCM) 10K type strain sequencing project: providing services to taxonomists for standard genome sequencing and annotation.</title>
        <authorList>
            <consortium name="The Broad Institute Genomics Platform"/>
            <consortium name="The Broad Institute Genome Sequencing Center for Infectious Disease"/>
            <person name="Wu L."/>
            <person name="Ma J."/>
        </authorList>
    </citation>
    <scope>NUCLEOTIDE SEQUENCE [LARGE SCALE GENOMIC DNA]</scope>
    <source>
        <strain evidence="2 3">CGMCC 1.12237</strain>
    </source>
</reference>
<keyword evidence="1" id="KW-0472">Membrane</keyword>
<comment type="caution">
    <text evidence="2">The sequence shown here is derived from an EMBL/GenBank/DDBJ whole genome shotgun (WGS) entry which is preliminary data.</text>
</comment>
<accession>A0ABD5RF36</accession>
<dbReference type="AlphaFoldDB" id="A0ABD5RF36"/>
<protein>
    <submittedName>
        <fullName evidence="2">Uncharacterized protein</fullName>
    </submittedName>
</protein>
<feature type="transmembrane region" description="Helical" evidence="1">
    <location>
        <begin position="110"/>
        <end position="127"/>
    </location>
</feature>
<dbReference type="InterPro" id="IPR058291">
    <property type="entry name" value="DUF7985"/>
</dbReference>
<organism evidence="2 3">
    <name type="scientific">Salinirubrum litoreum</name>
    <dbReference type="NCBI Taxonomy" id="1126234"/>
    <lineage>
        <taxon>Archaea</taxon>
        <taxon>Methanobacteriati</taxon>
        <taxon>Methanobacteriota</taxon>
        <taxon>Stenosarchaea group</taxon>
        <taxon>Halobacteria</taxon>
        <taxon>Halobacteriales</taxon>
        <taxon>Haloferacaceae</taxon>
        <taxon>Salinirubrum</taxon>
    </lineage>
</organism>
<gene>
    <name evidence="2" type="ORF">ACFPJ5_16905</name>
</gene>
<evidence type="ECO:0000313" key="2">
    <source>
        <dbReference type="EMBL" id="MFC5368606.1"/>
    </source>
</evidence>
<proteinExistence type="predicted"/>
<keyword evidence="1" id="KW-1133">Transmembrane helix</keyword>
<dbReference type="RefSeq" id="WP_227230878.1">
    <property type="nucleotide sequence ID" value="NZ_JAJCVJ010000002.1"/>
</dbReference>
<evidence type="ECO:0000256" key="1">
    <source>
        <dbReference type="SAM" id="Phobius"/>
    </source>
</evidence>
<evidence type="ECO:0000313" key="3">
    <source>
        <dbReference type="Proteomes" id="UP001596201"/>
    </source>
</evidence>
<dbReference type="Pfam" id="PF25946">
    <property type="entry name" value="DUF7985"/>
    <property type="match status" value="1"/>
</dbReference>
<name>A0ABD5RF36_9EURY</name>
<dbReference type="EMBL" id="JBHSKX010000002">
    <property type="protein sequence ID" value="MFC5368606.1"/>
    <property type="molecule type" value="Genomic_DNA"/>
</dbReference>
<keyword evidence="1" id="KW-0812">Transmembrane</keyword>
<dbReference type="Proteomes" id="UP001596201">
    <property type="component" value="Unassembled WGS sequence"/>
</dbReference>
<keyword evidence="3" id="KW-1185">Reference proteome</keyword>
<feature type="transmembrane region" description="Helical" evidence="1">
    <location>
        <begin position="64"/>
        <end position="89"/>
    </location>
</feature>